<accession>A0ABT7AFM5</accession>
<gene>
    <name evidence="3" type="ORF">QNA08_05290</name>
</gene>
<evidence type="ECO:0000313" key="4">
    <source>
        <dbReference type="Proteomes" id="UP001321492"/>
    </source>
</evidence>
<feature type="signal peptide" evidence="2">
    <location>
        <begin position="1"/>
        <end position="20"/>
    </location>
</feature>
<dbReference type="NCBIfam" id="TIGR02522">
    <property type="entry name" value="pilus_cpaD"/>
    <property type="match status" value="1"/>
</dbReference>
<name>A0ABT7AFM5_9HYPH</name>
<protein>
    <submittedName>
        <fullName evidence="3">CpaD family pilus assembly protein</fullName>
    </submittedName>
</protein>
<organism evidence="3 4">
    <name type="scientific">Chelatococcus albus</name>
    <dbReference type="NCBI Taxonomy" id="3047466"/>
    <lineage>
        <taxon>Bacteria</taxon>
        <taxon>Pseudomonadati</taxon>
        <taxon>Pseudomonadota</taxon>
        <taxon>Alphaproteobacteria</taxon>
        <taxon>Hyphomicrobiales</taxon>
        <taxon>Chelatococcaceae</taxon>
        <taxon>Chelatococcus</taxon>
    </lineage>
</organism>
<keyword evidence="2" id="KW-0732">Signal</keyword>
<sequence length="242" mass="25953">MTKPATLLPPLRLAALAAVALPLAACGADRIVTGATMPQDYRERHPIALADAAKTLDVFVTRGHGLDPRQRGDLRDFALDYRRTGKSGLTAYVPTGTGEDAAVASTLGAIRQTLSEAGVPGRSLAVASYRPADPALASTIRLSYRALQARVASQCGEWPADLAGGARLATWRNEPHWNLGCAYQANLAAQVADPLDLVRARPETRVDTAKRLNTIEKWRKSQDPSTQYKQDSTKINQAVGSN</sequence>
<dbReference type="EMBL" id="JASJEV010000002">
    <property type="protein sequence ID" value="MDJ1157644.1"/>
    <property type="molecule type" value="Genomic_DNA"/>
</dbReference>
<evidence type="ECO:0000313" key="3">
    <source>
        <dbReference type="EMBL" id="MDJ1157644.1"/>
    </source>
</evidence>
<reference evidence="3 4" key="1">
    <citation type="submission" date="2023-05" db="EMBL/GenBank/DDBJ databases">
        <title>Chelatococcus sp. nov., a moderately thermophilic bacterium isolated from hot spring microbial mat.</title>
        <authorList>
            <person name="Hu C.-J."/>
            <person name="Li W.-J."/>
        </authorList>
    </citation>
    <scope>NUCLEOTIDE SEQUENCE [LARGE SCALE GENOMIC DNA]</scope>
    <source>
        <strain evidence="3 4">SYSU G07232</strain>
    </source>
</reference>
<evidence type="ECO:0000256" key="2">
    <source>
        <dbReference type="SAM" id="SignalP"/>
    </source>
</evidence>
<keyword evidence="4" id="KW-1185">Reference proteome</keyword>
<evidence type="ECO:0000256" key="1">
    <source>
        <dbReference type="SAM" id="MobiDB-lite"/>
    </source>
</evidence>
<dbReference type="Proteomes" id="UP001321492">
    <property type="component" value="Unassembled WGS sequence"/>
</dbReference>
<dbReference type="Pfam" id="PF09476">
    <property type="entry name" value="Pilus_CpaD"/>
    <property type="match status" value="1"/>
</dbReference>
<dbReference type="InterPro" id="IPR013361">
    <property type="entry name" value="Pilus_CpaD"/>
</dbReference>
<proteinExistence type="predicted"/>
<dbReference type="InterPro" id="IPR019027">
    <property type="entry name" value="Pilus_biogenesis_CpaD-related"/>
</dbReference>
<comment type="caution">
    <text evidence="3">The sequence shown here is derived from an EMBL/GenBank/DDBJ whole genome shotgun (WGS) entry which is preliminary data.</text>
</comment>
<feature type="chain" id="PRO_5045644175" evidence="2">
    <location>
        <begin position="21"/>
        <end position="242"/>
    </location>
</feature>
<dbReference type="RefSeq" id="WP_283739622.1">
    <property type="nucleotide sequence ID" value="NZ_JASJEV010000002.1"/>
</dbReference>
<feature type="region of interest" description="Disordered" evidence="1">
    <location>
        <begin position="217"/>
        <end position="242"/>
    </location>
</feature>
<feature type="compositionally biased region" description="Polar residues" evidence="1">
    <location>
        <begin position="223"/>
        <end position="242"/>
    </location>
</feature>